<dbReference type="InterPro" id="IPR052718">
    <property type="entry name" value="NmrA-type_oxidoreductase"/>
</dbReference>
<protein>
    <submittedName>
        <fullName evidence="2">SDR family oxidoreductase</fullName>
    </submittedName>
</protein>
<keyword evidence="3" id="KW-1185">Reference proteome</keyword>
<dbReference type="InterPro" id="IPR036291">
    <property type="entry name" value="NAD(P)-bd_dom_sf"/>
</dbReference>
<dbReference type="EMBL" id="BAAAZH010000008">
    <property type="protein sequence ID" value="GAA4112994.1"/>
    <property type="molecule type" value="Genomic_DNA"/>
</dbReference>
<gene>
    <name evidence="2" type="ORF">GCM10022215_09780</name>
</gene>
<dbReference type="Proteomes" id="UP001501495">
    <property type="component" value="Unassembled WGS sequence"/>
</dbReference>
<name>A0ABP7XDX4_9ACTN</name>
<dbReference type="PANTHER" id="PTHR47129">
    <property type="entry name" value="QUINONE OXIDOREDUCTASE 2"/>
    <property type="match status" value="1"/>
</dbReference>
<dbReference type="Gene3D" id="3.90.25.10">
    <property type="entry name" value="UDP-galactose 4-epimerase, domain 1"/>
    <property type="match status" value="1"/>
</dbReference>
<sequence>MTTVAVTGASGQLGRLVADRLLASTDPASVVLLSRDPSRLASYAEQGAQVREADFDRPETLPAAFAGVDRLLLISTDVIGARVAGQVAAIEAAKAAGVGHIAYTSVPEPVPANPAGVVPDHAATEEALRASGVAWTMLRNNLYADMQDGVLAQGAATGTIVTNAGEGATAYVTRADCAAVAVGVLLGEGHEGRAYDVTGPRAWTAADLAALAAERSGRAVEVVTVDDEAYTAGLVGAGVPDVIAPLLTSFGAAARGGYLATVTDVVAEVGGVTPTPLEAAI</sequence>
<feature type="domain" description="NAD(P)-binding" evidence="1">
    <location>
        <begin position="8"/>
        <end position="185"/>
    </location>
</feature>
<evidence type="ECO:0000313" key="3">
    <source>
        <dbReference type="Proteomes" id="UP001501495"/>
    </source>
</evidence>
<dbReference type="InterPro" id="IPR016040">
    <property type="entry name" value="NAD(P)-bd_dom"/>
</dbReference>
<proteinExistence type="predicted"/>
<evidence type="ECO:0000313" key="2">
    <source>
        <dbReference type="EMBL" id="GAA4112994.1"/>
    </source>
</evidence>
<organism evidence="2 3">
    <name type="scientific">Nocardioides fonticola</name>
    <dbReference type="NCBI Taxonomy" id="450363"/>
    <lineage>
        <taxon>Bacteria</taxon>
        <taxon>Bacillati</taxon>
        <taxon>Actinomycetota</taxon>
        <taxon>Actinomycetes</taxon>
        <taxon>Propionibacteriales</taxon>
        <taxon>Nocardioidaceae</taxon>
        <taxon>Nocardioides</taxon>
    </lineage>
</organism>
<dbReference type="RefSeq" id="WP_344732123.1">
    <property type="nucleotide sequence ID" value="NZ_BAAAZH010000008.1"/>
</dbReference>
<reference evidence="3" key="1">
    <citation type="journal article" date="2019" name="Int. J. Syst. Evol. Microbiol.">
        <title>The Global Catalogue of Microorganisms (GCM) 10K type strain sequencing project: providing services to taxonomists for standard genome sequencing and annotation.</title>
        <authorList>
            <consortium name="The Broad Institute Genomics Platform"/>
            <consortium name="The Broad Institute Genome Sequencing Center for Infectious Disease"/>
            <person name="Wu L."/>
            <person name="Ma J."/>
        </authorList>
    </citation>
    <scope>NUCLEOTIDE SEQUENCE [LARGE SCALE GENOMIC DNA]</scope>
    <source>
        <strain evidence="3">JCM 16703</strain>
    </source>
</reference>
<accession>A0ABP7XDX4</accession>
<dbReference type="Gene3D" id="3.40.50.720">
    <property type="entry name" value="NAD(P)-binding Rossmann-like Domain"/>
    <property type="match status" value="1"/>
</dbReference>
<dbReference type="PANTHER" id="PTHR47129:SF1">
    <property type="entry name" value="NMRA-LIKE DOMAIN-CONTAINING PROTEIN"/>
    <property type="match status" value="1"/>
</dbReference>
<dbReference type="SUPFAM" id="SSF51735">
    <property type="entry name" value="NAD(P)-binding Rossmann-fold domains"/>
    <property type="match status" value="1"/>
</dbReference>
<comment type="caution">
    <text evidence="2">The sequence shown here is derived from an EMBL/GenBank/DDBJ whole genome shotgun (WGS) entry which is preliminary data.</text>
</comment>
<evidence type="ECO:0000259" key="1">
    <source>
        <dbReference type="Pfam" id="PF13460"/>
    </source>
</evidence>
<dbReference type="Pfam" id="PF13460">
    <property type="entry name" value="NAD_binding_10"/>
    <property type="match status" value="1"/>
</dbReference>